<proteinExistence type="predicted"/>
<dbReference type="EMBL" id="CAKOFQ010010000">
    <property type="protein sequence ID" value="CAH2018868.1"/>
    <property type="molecule type" value="Genomic_DNA"/>
</dbReference>
<comment type="caution">
    <text evidence="1">The sequence shown here is derived from an EMBL/GenBank/DDBJ whole genome shotgun (WGS) entry which is preliminary data.</text>
</comment>
<reference evidence="1" key="1">
    <citation type="submission" date="2022-03" db="EMBL/GenBank/DDBJ databases">
        <authorList>
            <person name="Sayadi A."/>
        </authorList>
    </citation>
    <scope>NUCLEOTIDE SEQUENCE</scope>
</reference>
<organism evidence="1 2">
    <name type="scientific">Acanthoscelides obtectus</name>
    <name type="common">Bean weevil</name>
    <name type="synonym">Bruchus obtectus</name>
    <dbReference type="NCBI Taxonomy" id="200917"/>
    <lineage>
        <taxon>Eukaryota</taxon>
        <taxon>Metazoa</taxon>
        <taxon>Ecdysozoa</taxon>
        <taxon>Arthropoda</taxon>
        <taxon>Hexapoda</taxon>
        <taxon>Insecta</taxon>
        <taxon>Pterygota</taxon>
        <taxon>Neoptera</taxon>
        <taxon>Endopterygota</taxon>
        <taxon>Coleoptera</taxon>
        <taxon>Polyphaga</taxon>
        <taxon>Cucujiformia</taxon>
        <taxon>Chrysomeloidea</taxon>
        <taxon>Chrysomelidae</taxon>
        <taxon>Bruchinae</taxon>
        <taxon>Bruchini</taxon>
        <taxon>Acanthoscelides</taxon>
    </lineage>
</organism>
<evidence type="ECO:0000313" key="1">
    <source>
        <dbReference type="EMBL" id="CAH2018868.1"/>
    </source>
</evidence>
<dbReference type="AlphaFoldDB" id="A0A9P0QEV6"/>
<keyword evidence="2" id="KW-1185">Reference proteome</keyword>
<name>A0A9P0QEV6_ACAOB</name>
<evidence type="ECO:0000313" key="2">
    <source>
        <dbReference type="Proteomes" id="UP001152888"/>
    </source>
</evidence>
<dbReference type="Proteomes" id="UP001152888">
    <property type="component" value="Unassembled WGS sequence"/>
</dbReference>
<dbReference type="OrthoDB" id="6744471at2759"/>
<gene>
    <name evidence="1" type="ORF">ACAOBT_LOCUS36889</name>
</gene>
<accession>A0A9P0QEV6</accession>
<sequence>MGIIIDIAVPLTHNLKSVKTEKCSKYQDLKIELARMWKLKEVMIIPIIISVEGVATNALSENLEVLTFQRVHVYN</sequence>
<protein>
    <submittedName>
        <fullName evidence="1">Uncharacterized protein</fullName>
    </submittedName>
</protein>